<keyword evidence="10" id="KW-0998">Cell outer membrane</keyword>
<evidence type="ECO:0000256" key="10">
    <source>
        <dbReference type="ARBA" id="ARBA00023237"/>
    </source>
</evidence>
<keyword evidence="7" id="KW-0406">Ion transport</keyword>
<evidence type="ECO:0000256" key="8">
    <source>
        <dbReference type="ARBA" id="ARBA00023114"/>
    </source>
</evidence>
<dbReference type="RefSeq" id="WP_129212084.1">
    <property type="nucleotide sequence ID" value="NZ_REGR01000003.1"/>
</dbReference>
<dbReference type="PRINTS" id="PR00184">
    <property type="entry name" value="NEISSPPORIN"/>
</dbReference>
<comment type="caution">
    <text evidence="13">The sequence shown here is derived from an EMBL/GenBank/DDBJ whole genome shotgun (WGS) entry which is preliminary data.</text>
</comment>
<evidence type="ECO:0000256" key="4">
    <source>
        <dbReference type="ARBA" id="ARBA00022452"/>
    </source>
</evidence>
<feature type="signal peptide" evidence="11">
    <location>
        <begin position="1"/>
        <end position="18"/>
    </location>
</feature>
<evidence type="ECO:0000256" key="2">
    <source>
        <dbReference type="ARBA" id="ARBA00011233"/>
    </source>
</evidence>
<dbReference type="Pfam" id="PF13609">
    <property type="entry name" value="Porin_4"/>
    <property type="match status" value="1"/>
</dbReference>
<evidence type="ECO:0000256" key="7">
    <source>
        <dbReference type="ARBA" id="ARBA00023065"/>
    </source>
</evidence>
<accession>A0ABY0FH09</accession>
<organism evidence="13 14">
    <name type="scientific">Crenobacter cavernae</name>
    <dbReference type="NCBI Taxonomy" id="2290923"/>
    <lineage>
        <taxon>Bacteria</taxon>
        <taxon>Pseudomonadati</taxon>
        <taxon>Pseudomonadota</taxon>
        <taxon>Betaproteobacteria</taxon>
        <taxon>Neisseriales</taxon>
        <taxon>Neisseriaceae</taxon>
        <taxon>Crenobacter</taxon>
    </lineage>
</organism>
<keyword evidence="9" id="KW-0472">Membrane</keyword>
<comment type="subcellular location">
    <subcellularLocation>
        <location evidence="1">Cell outer membrane</location>
        <topology evidence="1">Multi-pass membrane protein</topology>
    </subcellularLocation>
</comment>
<protein>
    <submittedName>
        <fullName evidence="13">Porin</fullName>
    </submittedName>
</protein>
<keyword evidence="14" id="KW-1185">Reference proteome</keyword>
<gene>
    <name evidence="13" type="ORF">EBB06_05380</name>
</gene>
<name>A0ABY0FH09_9NEIS</name>
<comment type="subunit">
    <text evidence="2">Homotrimer.</text>
</comment>
<dbReference type="PANTHER" id="PTHR34501:SF9">
    <property type="entry name" value="MAJOR OUTER MEMBRANE PROTEIN P.IA"/>
    <property type="match status" value="1"/>
</dbReference>
<keyword evidence="6 11" id="KW-0732">Signal</keyword>
<dbReference type="SUPFAM" id="SSF56935">
    <property type="entry name" value="Porins"/>
    <property type="match status" value="1"/>
</dbReference>
<dbReference type="InterPro" id="IPR033900">
    <property type="entry name" value="Gram_neg_porin_domain"/>
</dbReference>
<dbReference type="PANTHER" id="PTHR34501">
    <property type="entry name" value="PROTEIN YDDL-RELATED"/>
    <property type="match status" value="1"/>
</dbReference>
<keyword evidence="5" id="KW-0812">Transmembrane</keyword>
<dbReference type="CDD" id="cd00342">
    <property type="entry name" value="gram_neg_porins"/>
    <property type="match status" value="1"/>
</dbReference>
<dbReference type="PRINTS" id="PR00182">
    <property type="entry name" value="ECOLNEIPORIN"/>
</dbReference>
<feature type="chain" id="PRO_5046996230" evidence="11">
    <location>
        <begin position="19"/>
        <end position="356"/>
    </location>
</feature>
<keyword evidence="8" id="KW-0626">Porin</keyword>
<dbReference type="Proteomes" id="UP000290682">
    <property type="component" value="Unassembled WGS sequence"/>
</dbReference>
<evidence type="ECO:0000256" key="9">
    <source>
        <dbReference type="ARBA" id="ARBA00023136"/>
    </source>
</evidence>
<dbReference type="InterPro" id="IPR002299">
    <property type="entry name" value="Porin_Neis"/>
</dbReference>
<evidence type="ECO:0000313" key="14">
    <source>
        <dbReference type="Proteomes" id="UP000290682"/>
    </source>
</evidence>
<keyword evidence="3" id="KW-0813">Transport</keyword>
<reference evidence="13 14" key="1">
    <citation type="submission" date="2018-10" db="EMBL/GenBank/DDBJ databases">
        <title>Draft genome of Fastidiocella sp. strain 375T, a bacterium isolated from a karstic cave dripping water.</title>
        <authorList>
            <person name="Coelho C."/>
            <person name="Verissimo A."/>
            <person name="Tiago I."/>
        </authorList>
    </citation>
    <scope>NUCLEOTIDE SEQUENCE [LARGE SCALE GENOMIC DNA]</scope>
    <source>
        <strain evidence="13 14">CAVE-375</strain>
    </source>
</reference>
<dbReference type="EMBL" id="REGR01000003">
    <property type="protein sequence ID" value="RXZ44533.1"/>
    <property type="molecule type" value="Genomic_DNA"/>
</dbReference>
<evidence type="ECO:0000256" key="1">
    <source>
        <dbReference type="ARBA" id="ARBA00004571"/>
    </source>
</evidence>
<dbReference type="InterPro" id="IPR023614">
    <property type="entry name" value="Porin_dom_sf"/>
</dbReference>
<evidence type="ECO:0000256" key="5">
    <source>
        <dbReference type="ARBA" id="ARBA00022692"/>
    </source>
</evidence>
<keyword evidence="4" id="KW-1134">Transmembrane beta strand</keyword>
<proteinExistence type="predicted"/>
<sequence>MNKLIPLALAALPAAAMADVTIYGKVGVGLEYNKNTFSDGSSLGATRVDDYVSWLGFKGAEDLGSGSKAIWQIESAVWMDGSGSNTFGTRDTFVGLSGNLGMVRLGRLSNAQRYPMKPAVDLWFSSTPTRGGANEPNIFTRTAYFAKNSVRYDSPDLNGLKGSLQWSAGENGAAGKRVNDAWNAGLSYRLGPWFLDYGHDRQANPAGLAEARHADADTVALGYAADGLRTVLAYQQARGWDWNDRGFIGPSGAATDIETREYLLSLAYDVGRFTPMFTYAYGADQKANGGRADDSGYRQWIAGVNYRLSKRTSLILSHGRLSLGQGVANYNPYKDAPAGASVRKESTTALELRHFF</sequence>
<dbReference type="InterPro" id="IPR050298">
    <property type="entry name" value="Gram-neg_bact_OMP"/>
</dbReference>
<evidence type="ECO:0000256" key="6">
    <source>
        <dbReference type="ARBA" id="ARBA00022729"/>
    </source>
</evidence>
<evidence type="ECO:0000259" key="12">
    <source>
        <dbReference type="Pfam" id="PF13609"/>
    </source>
</evidence>
<evidence type="ECO:0000256" key="3">
    <source>
        <dbReference type="ARBA" id="ARBA00022448"/>
    </source>
</evidence>
<evidence type="ECO:0000256" key="11">
    <source>
        <dbReference type="SAM" id="SignalP"/>
    </source>
</evidence>
<evidence type="ECO:0000313" key="13">
    <source>
        <dbReference type="EMBL" id="RXZ44533.1"/>
    </source>
</evidence>
<dbReference type="Gene3D" id="2.40.160.10">
    <property type="entry name" value="Porin"/>
    <property type="match status" value="1"/>
</dbReference>
<feature type="domain" description="Porin" evidence="12">
    <location>
        <begin position="8"/>
        <end position="320"/>
    </location>
</feature>
<dbReference type="InterPro" id="IPR001702">
    <property type="entry name" value="Porin_Gram-ve"/>
</dbReference>